<comment type="caution">
    <text evidence="5">The sequence shown here is derived from an EMBL/GenBank/DDBJ whole genome shotgun (WGS) entry which is preliminary data.</text>
</comment>
<keyword evidence="6" id="KW-1185">Reference proteome</keyword>
<feature type="region of interest" description="Disordered" evidence="4">
    <location>
        <begin position="104"/>
        <end position="150"/>
    </location>
</feature>
<feature type="compositionally biased region" description="Polar residues" evidence="4">
    <location>
        <begin position="344"/>
        <end position="361"/>
    </location>
</feature>
<organism evidence="5 6">
    <name type="scientific">Hermanssonia centrifuga</name>
    <dbReference type="NCBI Taxonomy" id="98765"/>
    <lineage>
        <taxon>Eukaryota</taxon>
        <taxon>Fungi</taxon>
        <taxon>Dikarya</taxon>
        <taxon>Basidiomycota</taxon>
        <taxon>Agaricomycotina</taxon>
        <taxon>Agaricomycetes</taxon>
        <taxon>Polyporales</taxon>
        <taxon>Meruliaceae</taxon>
        <taxon>Hermanssonia</taxon>
    </lineage>
</organism>
<dbReference type="FunFam" id="3.40.50.300:FF:003285">
    <property type="entry name" value="Uncharacterized protein"/>
    <property type="match status" value="1"/>
</dbReference>
<feature type="compositionally biased region" description="Polar residues" evidence="4">
    <location>
        <begin position="438"/>
        <end position="465"/>
    </location>
</feature>
<protein>
    <submittedName>
        <fullName evidence="5">Uncharacterized protein</fullName>
    </submittedName>
</protein>
<feature type="compositionally biased region" description="Basic and acidic residues" evidence="4">
    <location>
        <begin position="218"/>
        <end position="231"/>
    </location>
</feature>
<dbReference type="InterPro" id="IPR003578">
    <property type="entry name" value="Small_GTPase_Rho"/>
</dbReference>
<feature type="compositionally biased region" description="Low complexity" evidence="4">
    <location>
        <begin position="239"/>
        <end position="249"/>
    </location>
</feature>
<dbReference type="InterPro" id="IPR001680">
    <property type="entry name" value="WD40_rpt"/>
</dbReference>
<evidence type="ECO:0000256" key="1">
    <source>
        <dbReference type="ARBA" id="ARBA00022481"/>
    </source>
</evidence>
<dbReference type="STRING" id="98765.A0A2R6RPS6"/>
<feature type="compositionally biased region" description="Low complexity" evidence="4">
    <location>
        <begin position="478"/>
        <end position="503"/>
    </location>
</feature>
<evidence type="ECO:0000256" key="3">
    <source>
        <dbReference type="ARBA" id="ARBA00023134"/>
    </source>
</evidence>
<evidence type="ECO:0000313" key="5">
    <source>
        <dbReference type="EMBL" id="PSS32027.1"/>
    </source>
</evidence>
<feature type="compositionally biased region" description="Pro residues" evidence="4">
    <location>
        <begin position="724"/>
        <end position="733"/>
    </location>
</feature>
<dbReference type="SUPFAM" id="SSF50978">
    <property type="entry name" value="WD40 repeat-like"/>
    <property type="match status" value="1"/>
</dbReference>
<evidence type="ECO:0000313" key="6">
    <source>
        <dbReference type="Proteomes" id="UP000186601"/>
    </source>
</evidence>
<reference evidence="5 6" key="1">
    <citation type="submission" date="2018-02" db="EMBL/GenBank/DDBJ databases">
        <title>Genome sequence of the basidiomycete white-rot fungus Phlebia centrifuga.</title>
        <authorList>
            <person name="Granchi Z."/>
            <person name="Peng M."/>
            <person name="de Vries R.P."/>
            <person name="Hilden K."/>
            <person name="Makela M.R."/>
            <person name="Grigoriev I."/>
            <person name="Riley R."/>
        </authorList>
    </citation>
    <scope>NUCLEOTIDE SEQUENCE [LARGE SCALE GENOMIC DNA]</scope>
    <source>
        <strain evidence="5 6">FBCC195</strain>
    </source>
</reference>
<proteinExistence type="predicted"/>
<dbReference type="GO" id="GO:0007264">
    <property type="term" value="P:small GTPase-mediated signal transduction"/>
    <property type="evidence" value="ECO:0007669"/>
    <property type="project" value="InterPro"/>
</dbReference>
<dbReference type="Gene3D" id="3.40.50.300">
    <property type="entry name" value="P-loop containing nucleotide triphosphate hydrolases"/>
    <property type="match status" value="1"/>
</dbReference>
<keyword evidence="3" id="KW-0342">GTP-binding</keyword>
<keyword evidence="1" id="KW-0488">Methylation</keyword>
<dbReference type="NCBIfam" id="TIGR00231">
    <property type="entry name" value="small_GTP"/>
    <property type="match status" value="1"/>
</dbReference>
<dbReference type="InterPro" id="IPR001806">
    <property type="entry name" value="Small_GTPase"/>
</dbReference>
<dbReference type="AlphaFoldDB" id="A0A2R6RPS6"/>
<feature type="compositionally biased region" description="Polar residues" evidence="4">
    <location>
        <begin position="104"/>
        <end position="127"/>
    </location>
</feature>
<name>A0A2R6RPS6_9APHY</name>
<dbReference type="EMBL" id="MLYV02000203">
    <property type="protein sequence ID" value="PSS32027.1"/>
    <property type="molecule type" value="Genomic_DNA"/>
</dbReference>
<dbReference type="GO" id="GO:0005525">
    <property type="term" value="F:GTP binding"/>
    <property type="evidence" value="ECO:0007669"/>
    <property type="project" value="UniProtKB-KW"/>
</dbReference>
<feature type="compositionally biased region" description="Polar residues" evidence="4">
    <location>
        <begin position="704"/>
        <end position="716"/>
    </location>
</feature>
<feature type="compositionally biased region" description="Low complexity" evidence="4">
    <location>
        <begin position="303"/>
        <end position="312"/>
    </location>
</feature>
<feature type="region of interest" description="Disordered" evidence="4">
    <location>
        <begin position="783"/>
        <end position="816"/>
    </location>
</feature>
<keyword evidence="2" id="KW-0547">Nucleotide-binding</keyword>
<evidence type="ECO:0000256" key="4">
    <source>
        <dbReference type="SAM" id="MobiDB-lite"/>
    </source>
</evidence>
<dbReference type="Pfam" id="PF00071">
    <property type="entry name" value="Ras"/>
    <property type="match status" value="1"/>
</dbReference>
<dbReference type="InterPro" id="IPR005225">
    <property type="entry name" value="Small_GTP-bd"/>
</dbReference>
<dbReference type="PROSITE" id="PS51420">
    <property type="entry name" value="RHO"/>
    <property type="match status" value="1"/>
</dbReference>
<accession>A0A2R6RPS6</accession>
<dbReference type="SMART" id="SM00173">
    <property type="entry name" value="RAS"/>
    <property type="match status" value="1"/>
</dbReference>
<dbReference type="InterPro" id="IPR036322">
    <property type="entry name" value="WD40_repeat_dom_sf"/>
</dbReference>
<dbReference type="OrthoDB" id="3236053at2759"/>
<dbReference type="SMART" id="SM00175">
    <property type="entry name" value="RAB"/>
    <property type="match status" value="1"/>
</dbReference>
<dbReference type="SMART" id="SM00320">
    <property type="entry name" value="WD40"/>
    <property type="match status" value="3"/>
</dbReference>
<dbReference type="Proteomes" id="UP000186601">
    <property type="component" value="Unassembled WGS sequence"/>
</dbReference>
<dbReference type="InterPro" id="IPR015943">
    <property type="entry name" value="WD40/YVTN_repeat-like_dom_sf"/>
</dbReference>
<dbReference type="PROSITE" id="PS51421">
    <property type="entry name" value="RAS"/>
    <property type="match status" value="1"/>
</dbReference>
<dbReference type="SUPFAM" id="SSF52540">
    <property type="entry name" value="P-loop containing nucleoside triphosphate hydrolases"/>
    <property type="match status" value="1"/>
</dbReference>
<dbReference type="PANTHER" id="PTHR24072">
    <property type="entry name" value="RHO FAMILY GTPASE"/>
    <property type="match status" value="1"/>
</dbReference>
<feature type="region of interest" description="Disordered" evidence="4">
    <location>
        <begin position="171"/>
        <end position="767"/>
    </location>
</feature>
<sequence length="1231" mass="132782">MDKPTPSNVSGASAEPTVASILGIKGPLRFHPHGSTQKAHVVLRQVQLPEDSDDEGDTSVIYFSLFAQKRIEVKPGKEILLAVAAPDGKLLDTPVVLAGRLSNGSFDSDADSSTPRPKVTITPSFLESTVPPKMRKPWSKLPPTNHMHPLASSSRSFASVGVQAEPEVVSKAVDSISFPPPASTTDTSREKTELPSKGTQTLGQHEADVHGPSTIQDDLEHRRTSSRRERSLSPMELDSTPSSPATSPTLPTPSLPATSQERLKSASFSPPGLWVSLTSPASPPPRSEAVISPPQMSPENDDPPGLSSLPSGPNAPHIKTSKSRFSHAMPMTRLENIRSPSPMPTESLTSRTVAPSSSISGETHRTTESWKSSEPPAPKQEAQTPAPLPYVPRRKLVPNPFVSGGLLTDFVGSSKPKPEQTAPLRSQKATSDEEANQAAPSSVPAPTNASGTATQPTFDQSSTVQKKVCSPPAVSEHVSPPVSRTPSRTQSPSASTQASASSSKVKVEDVPIPAPSGGVDRPPVQHPTPRSPTTSRWSGRQIISRRYSYVTPPPNLDRQWGGQTRNPSPPPDPKSLAYIPSGSFSNPLNIRPSGMNGWNSGRGHHMPNFPPTEQTQNLPAAPKKPVAIGSGWAPKRQANGNGMKRQFIRKTSQDASSPQPPIQPVTSLQNQNGSSSSNAVPLSPSGIDESVSTAVHDDAAPTDVMTNPPSLASRLSSGFLYDNGPPPSAPQPKTPVRAESQEIYSPQASPYSPSLPSPVASRLPPGAFPHPLPAKPVAFSGSAPGAYSPTHGVKRMASPVGQPSAPESRRQKTFKWPTSQGIHSVHVKGEGDVGVRTITHNSDGTMFALTCYDKSVRIWNNKNHTEIAKLAHNMQVTAVSWMERDAGVVTMGENGIVSTWTRSAQNKWQWAKILDVSRDRRLDDDPSCLAFFRDRVAIASPRFGVKVWLFIKGTWLPQRAILRQNVTALKFIEDGEAMIGGTTDGVLWYCQVPNGTLRAYTFMKSKVSTLDMDPKGTHVLAAQAGGRAHLVNVSGEDDKGKVEKIYATQDPDYENDLSYDFGALFANRGVYLLFGNVRGCIMVWDRSSGDIVHGLHHGDGQEDYDRLRPLSYPQTDVFLVCFSVTSPASFENVKEKWFPEVHHHCPGVPCLIVGTQIDLRDDPQVLEKLQRQKQRPVTSEQGERLARELGAVKYVECSALTQKGLKNVFDEAIVAALEPPVVKKRNKCVIV</sequence>
<dbReference type="GO" id="GO:0003924">
    <property type="term" value="F:GTPase activity"/>
    <property type="evidence" value="ECO:0007669"/>
    <property type="project" value="InterPro"/>
</dbReference>
<feature type="compositionally biased region" description="Low complexity" evidence="4">
    <location>
        <begin position="667"/>
        <end position="686"/>
    </location>
</feature>
<feature type="compositionally biased region" description="Polar residues" evidence="4">
    <location>
        <begin position="742"/>
        <end position="754"/>
    </location>
</feature>
<dbReference type="SMART" id="SM00174">
    <property type="entry name" value="RHO"/>
    <property type="match status" value="1"/>
</dbReference>
<dbReference type="Gene3D" id="2.130.10.10">
    <property type="entry name" value="YVTN repeat-like/Quinoprotein amine dehydrogenase"/>
    <property type="match status" value="1"/>
</dbReference>
<evidence type="ECO:0000256" key="2">
    <source>
        <dbReference type="ARBA" id="ARBA00022741"/>
    </source>
</evidence>
<dbReference type="PROSITE" id="PS51419">
    <property type="entry name" value="RAB"/>
    <property type="match status" value="1"/>
</dbReference>
<dbReference type="InterPro" id="IPR027417">
    <property type="entry name" value="P-loop_NTPase"/>
</dbReference>
<gene>
    <name evidence="5" type="ORF">PHLCEN_2v2204</name>
</gene>